<dbReference type="Gene3D" id="1.10.155.10">
    <property type="entry name" value="Chemotaxis receptor methyltransferase CheR, N-terminal domain"/>
    <property type="match status" value="1"/>
</dbReference>
<dbReference type="RefSeq" id="WP_017525032.1">
    <property type="nucleotide sequence ID" value="NZ_JACCEX010000001.1"/>
</dbReference>
<dbReference type="SUPFAM" id="SSF53335">
    <property type="entry name" value="S-adenosyl-L-methionine-dependent methyltransferases"/>
    <property type="match status" value="1"/>
</dbReference>
<dbReference type="InterPro" id="IPR022642">
    <property type="entry name" value="CheR_C"/>
</dbReference>
<dbReference type="InterPro" id="IPR000780">
    <property type="entry name" value="CheR_MeTrfase"/>
</dbReference>
<dbReference type="EC" id="2.1.1.80" evidence="5"/>
<feature type="binding site" evidence="6">
    <location>
        <begin position="207"/>
        <end position="208"/>
    </location>
    <ligand>
        <name>S-adenosyl-L-methionine</name>
        <dbReference type="ChEBI" id="CHEBI:59789"/>
    </ligand>
</feature>
<keyword evidence="2 5" id="KW-0489">Methyltransferase</keyword>
<evidence type="ECO:0000256" key="6">
    <source>
        <dbReference type="PIRSR" id="PIRSR000410-1"/>
    </source>
</evidence>
<feature type="binding site" evidence="6">
    <location>
        <position position="93"/>
    </location>
    <ligand>
        <name>S-adenosyl-L-methionine</name>
        <dbReference type="ChEBI" id="CHEBI:59789"/>
    </ligand>
</feature>
<evidence type="ECO:0000256" key="1">
    <source>
        <dbReference type="ARBA" id="ARBA00001541"/>
    </source>
</evidence>
<organism evidence="8 9">
    <name type="scientific">Pusillimonas noertemannii</name>
    <dbReference type="NCBI Taxonomy" id="305977"/>
    <lineage>
        <taxon>Bacteria</taxon>
        <taxon>Pseudomonadati</taxon>
        <taxon>Pseudomonadota</taxon>
        <taxon>Betaproteobacteria</taxon>
        <taxon>Burkholderiales</taxon>
        <taxon>Alcaligenaceae</taxon>
        <taxon>Pusillimonas</taxon>
    </lineage>
</organism>
<comment type="catalytic activity">
    <reaction evidence="1 5">
        <text>L-glutamyl-[protein] + S-adenosyl-L-methionine = [protein]-L-glutamate 5-O-methyl ester + S-adenosyl-L-homocysteine</text>
        <dbReference type="Rhea" id="RHEA:24452"/>
        <dbReference type="Rhea" id="RHEA-COMP:10208"/>
        <dbReference type="Rhea" id="RHEA-COMP:10311"/>
        <dbReference type="ChEBI" id="CHEBI:29973"/>
        <dbReference type="ChEBI" id="CHEBI:57856"/>
        <dbReference type="ChEBI" id="CHEBI:59789"/>
        <dbReference type="ChEBI" id="CHEBI:82795"/>
        <dbReference type="EC" id="2.1.1.80"/>
    </reaction>
</comment>
<evidence type="ECO:0000256" key="4">
    <source>
        <dbReference type="ARBA" id="ARBA00022691"/>
    </source>
</evidence>
<evidence type="ECO:0000313" key="9">
    <source>
        <dbReference type="Proteomes" id="UP000246145"/>
    </source>
</evidence>
<dbReference type="PIRSF" id="PIRSF000410">
    <property type="entry name" value="CheR"/>
    <property type="match status" value="1"/>
</dbReference>
<proteinExistence type="predicted"/>
<accession>A0A2U1CSI0</accession>
<dbReference type="CDD" id="cd02440">
    <property type="entry name" value="AdoMet_MTases"/>
    <property type="match status" value="1"/>
</dbReference>
<dbReference type="EMBL" id="QEKO01000001">
    <property type="protein sequence ID" value="PVY68862.1"/>
    <property type="molecule type" value="Genomic_DNA"/>
</dbReference>
<dbReference type="OrthoDB" id="9816309at2"/>
<evidence type="ECO:0000256" key="2">
    <source>
        <dbReference type="ARBA" id="ARBA00022603"/>
    </source>
</evidence>
<name>A0A2U1CSI0_9BURK</name>
<protein>
    <recommendedName>
        <fullName evidence="5">Chemotaxis protein methyltransferase</fullName>
        <ecNumber evidence="5">2.1.1.80</ecNumber>
    </recommendedName>
</protein>
<feature type="binding site" evidence="6">
    <location>
        <position position="89"/>
    </location>
    <ligand>
        <name>S-adenosyl-L-methionine</name>
        <dbReference type="ChEBI" id="CHEBI:59789"/>
    </ligand>
</feature>
<keyword evidence="9" id="KW-1185">Reference proteome</keyword>
<comment type="function">
    <text evidence="5">Methylation of the membrane-bound methyl-accepting chemotaxis proteins (MCP) to form gamma-glutamyl methyl ester residues in MCP.</text>
</comment>
<evidence type="ECO:0000259" key="7">
    <source>
        <dbReference type="PROSITE" id="PS50123"/>
    </source>
</evidence>
<keyword evidence="4 5" id="KW-0949">S-adenosyl-L-methionine</keyword>
<dbReference type="InterPro" id="IPR026024">
    <property type="entry name" value="Chemotaxis_MeTrfase_CheR"/>
</dbReference>
<dbReference type="STRING" id="1231391.GCA_000308195_02682"/>
<keyword evidence="3 5" id="KW-0808">Transferase</keyword>
<dbReference type="Proteomes" id="UP000246145">
    <property type="component" value="Unassembled WGS sequence"/>
</dbReference>
<dbReference type="PROSITE" id="PS50123">
    <property type="entry name" value="CHER"/>
    <property type="match status" value="1"/>
</dbReference>
<dbReference type="SUPFAM" id="SSF47757">
    <property type="entry name" value="Chemotaxis receptor methyltransferase CheR, N-terminal domain"/>
    <property type="match status" value="1"/>
</dbReference>
<feature type="binding site" evidence="6">
    <location>
        <begin position="225"/>
        <end position="226"/>
    </location>
    <ligand>
        <name>S-adenosyl-L-methionine</name>
        <dbReference type="ChEBI" id="CHEBI:59789"/>
    </ligand>
</feature>
<dbReference type="AlphaFoldDB" id="A0A2U1CSI0"/>
<evidence type="ECO:0000256" key="5">
    <source>
        <dbReference type="PIRNR" id="PIRNR000410"/>
    </source>
</evidence>
<dbReference type="InterPro" id="IPR050903">
    <property type="entry name" value="Bact_Chemotaxis_MeTrfase"/>
</dbReference>
<sequence length="281" mass="31882">MTGLPTYHHLAPEQFLLTDEEFSRTGRLLHARSGIILGEHKRELAARMLGMRARKKGLRDAAEYLAHLQQDPHSTEWNAFVNAFTINHTAFFREQHHFGLLADFMRGRTAPVSVWCCAASTGEEAYSIAMTLLENSPGPQARPFVWATDIDTQAIDKARKGVYTLERVKPVAENLLKKYFYRGTGAKAGMVRVKPILQEVVQFEPLNLVAPSWPSTEKFDAIFCRNTMIYFDKPTQTRILERFAPMLKPGGLLFAGHSENFTYLTKAFRLRGQTVYTRADA</sequence>
<dbReference type="Gene3D" id="3.40.50.150">
    <property type="entry name" value="Vaccinia Virus protein VP39"/>
    <property type="match status" value="1"/>
</dbReference>
<dbReference type="Pfam" id="PF01739">
    <property type="entry name" value="CheR"/>
    <property type="match status" value="1"/>
</dbReference>
<dbReference type="InterPro" id="IPR022641">
    <property type="entry name" value="CheR_N"/>
</dbReference>
<evidence type="ECO:0000256" key="3">
    <source>
        <dbReference type="ARBA" id="ARBA00022679"/>
    </source>
</evidence>
<dbReference type="InterPro" id="IPR029063">
    <property type="entry name" value="SAM-dependent_MTases_sf"/>
</dbReference>
<dbReference type="PANTHER" id="PTHR24422">
    <property type="entry name" value="CHEMOTAXIS PROTEIN METHYLTRANSFERASE"/>
    <property type="match status" value="1"/>
</dbReference>
<dbReference type="PANTHER" id="PTHR24422:SF19">
    <property type="entry name" value="CHEMOTAXIS PROTEIN METHYLTRANSFERASE"/>
    <property type="match status" value="1"/>
</dbReference>
<feature type="binding site" evidence="6">
    <location>
        <position position="149"/>
    </location>
    <ligand>
        <name>S-adenosyl-L-methionine</name>
        <dbReference type="ChEBI" id="CHEBI:59789"/>
    </ligand>
</feature>
<feature type="binding site" evidence="6">
    <location>
        <position position="87"/>
    </location>
    <ligand>
        <name>S-adenosyl-L-methionine</name>
        <dbReference type="ChEBI" id="CHEBI:59789"/>
    </ligand>
</feature>
<dbReference type="PRINTS" id="PR00996">
    <property type="entry name" value="CHERMTFRASE"/>
</dbReference>
<evidence type="ECO:0000313" key="8">
    <source>
        <dbReference type="EMBL" id="PVY68862.1"/>
    </source>
</evidence>
<gene>
    <name evidence="8" type="ORF">C7440_1276</name>
</gene>
<dbReference type="GO" id="GO:0032259">
    <property type="term" value="P:methylation"/>
    <property type="evidence" value="ECO:0007669"/>
    <property type="project" value="UniProtKB-KW"/>
</dbReference>
<dbReference type="GO" id="GO:0008983">
    <property type="term" value="F:protein-glutamate O-methyltransferase activity"/>
    <property type="evidence" value="ECO:0007669"/>
    <property type="project" value="UniProtKB-EC"/>
</dbReference>
<comment type="caution">
    <text evidence="8">The sequence shown here is derived from an EMBL/GenBank/DDBJ whole genome shotgun (WGS) entry which is preliminary data.</text>
</comment>
<feature type="binding site" evidence="6">
    <location>
        <position position="124"/>
    </location>
    <ligand>
        <name>S-adenosyl-L-methionine</name>
        <dbReference type="ChEBI" id="CHEBI:59789"/>
    </ligand>
</feature>
<reference evidence="8 9" key="1">
    <citation type="submission" date="2018-04" db="EMBL/GenBank/DDBJ databases">
        <title>Genomic Encyclopedia of Type Strains, Phase IV (KMG-IV): sequencing the most valuable type-strain genomes for metagenomic binning, comparative biology and taxonomic classification.</title>
        <authorList>
            <person name="Goeker M."/>
        </authorList>
    </citation>
    <scope>NUCLEOTIDE SEQUENCE [LARGE SCALE GENOMIC DNA]</scope>
    <source>
        <strain evidence="8 9">DSM 10065</strain>
    </source>
</reference>
<dbReference type="SMART" id="SM00138">
    <property type="entry name" value="MeTrc"/>
    <property type="match status" value="1"/>
</dbReference>
<feature type="domain" description="CheR-type methyltransferase" evidence="7">
    <location>
        <begin position="10"/>
        <end position="281"/>
    </location>
</feature>
<dbReference type="Pfam" id="PF03705">
    <property type="entry name" value="CheR_N"/>
    <property type="match status" value="1"/>
</dbReference>
<dbReference type="InterPro" id="IPR036804">
    <property type="entry name" value="CheR_N_sf"/>
</dbReference>